<dbReference type="InterPro" id="IPR026634">
    <property type="entry name" value="TPST-like"/>
</dbReference>
<keyword evidence="1" id="KW-0808">Transferase</keyword>
<dbReference type="AlphaFoldDB" id="A0A1M6NQZ7"/>
<dbReference type="EMBL" id="FQYR01000005">
    <property type="protein sequence ID" value="SHJ97992.1"/>
    <property type="molecule type" value="Genomic_DNA"/>
</dbReference>
<reference evidence="2 3" key="1">
    <citation type="submission" date="2016-11" db="EMBL/GenBank/DDBJ databases">
        <authorList>
            <person name="Jaros S."/>
            <person name="Januszkiewicz K."/>
            <person name="Wedrychowicz H."/>
        </authorList>
    </citation>
    <scope>NUCLEOTIDE SEQUENCE [LARGE SCALE GENOMIC DNA]</scope>
    <source>
        <strain evidence="2 3">DSM 18772</strain>
    </source>
</reference>
<dbReference type="Pfam" id="PF13469">
    <property type="entry name" value="Sulfotransfer_3"/>
    <property type="match status" value="1"/>
</dbReference>
<dbReference type="InterPro" id="IPR027417">
    <property type="entry name" value="P-loop_NTPase"/>
</dbReference>
<dbReference type="STRING" id="1123071.SAMN02745181_2933"/>
<name>A0A1M6NQZ7_9BACT</name>
<dbReference type="SUPFAM" id="SSF48452">
    <property type="entry name" value="TPR-like"/>
    <property type="match status" value="1"/>
</dbReference>
<dbReference type="Gene3D" id="3.40.50.300">
    <property type="entry name" value="P-loop containing nucleotide triphosphate hydrolases"/>
    <property type="match status" value="1"/>
</dbReference>
<dbReference type="OrthoDB" id="9800698at2"/>
<dbReference type="PANTHER" id="PTHR12788">
    <property type="entry name" value="PROTEIN-TYROSINE SULFOTRANSFERASE 2"/>
    <property type="match status" value="1"/>
</dbReference>
<dbReference type="Gene3D" id="1.25.40.10">
    <property type="entry name" value="Tetratricopeptide repeat domain"/>
    <property type="match status" value="1"/>
</dbReference>
<dbReference type="GO" id="GO:0008476">
    <property type="term" value="F:protein-tyrosine sulfotransferase activity"/>
    <property type="evidence" value="ECO:0007669"/>
    <property type="project" value="InterPro"/>
</dbReference>
<sequence length="478" mass="55012">MNDQKFLEQTVNMARAGEYARAIPRFERLIKSYPDNVPLRLLWAKSLVLNFQFDEAELVLEHILEGTSRDASVMIEVAKCREQVDQYEAALNIWREIAEGGSSYSQKAWVEVSRLSERLNRVEEAQEAIFKAEVSGVSSPQYIYVRSLINERLGNYDEAIEGYLKIAQKAQSLEMRQSALCRLGKIHEAREDVDRAVKVVLEAKSLGCLEAVKMRKTSPVYGPEKFSACVSNPSGGREDHIMMLGFPRSGTTLVSRRLASHCQIQLMDESLVASHVLNKYNAHRGKISAIKSKEASSEYWSCVRRLMRDTCDDVILVDKNPALSLWVPWFTSVFPKAKTLWVDRDPRDIFVSCFFTYFPLNGLTSYFWNADSLVDVIEKAWRHRKYLKDNCDPHLVKFISYEALLENDGKLGADIWKFLGLECPVEDTREKAGKLINSPTYADSIKPIYRTSISRWRKYENHFSKQFERLNRLREEMG</sequence>
<evidence type="ECO:0000313" key="3">
    <source>
        <dbReference type="Proteomes" id="UP000184510"/>
    </source>
</evidence>
<gene>
    <name evidence="2" type="ORF">SAMN02745181_2933</name>
</gene>
<evidence type="ECO:0000313" key="2">
    <source>
        <dbReference type="EMBL" id="SHJ97992.1"/>
    </source>
</evidence>
<keyword evidence="3" id="KW-1185">Reference proteome</keyword>
<dbReference type="RefSeq" id="WP_143184502.1">
    <property type="nucleotide sequence ID" value="NZ_FQYR01000005.1"/>
</dbReference>
<dbReference type="Pfam" id="PF14559">
    <property type="entry name" value="TPR_19"/>
    <property type="match status" value="1"/>
</dbReference>
<evidence type="ECO:0000256" key="1">
    <source>
        <dbReference type="ARBA" id="ARBA00022679"/>
    </source>
</evidence>
<proteinExistence type="predicted"/>
<dbReference type="PANTHER" id="PTHR12788:SF10">
    <property type="entry name" value="PROTEIN-TYROSINE SULFOTRANSFERASE"/>
    <property type="match status" value="1"/>
</dbReference>
<dbReference type="SUPFAM" id="SSF52540">
    <property type="entry name" value="P-loop containing nucleoside triphosphate hydrolases"/>
    <property type="match status" value="1"/>
</dbReference>
<accession>A0A1M6NQZ7</accession>
<organism evidence="2 3">
    <name type="scientific">Rubritalea squalenifaciens DSM 18772</name>
    <dbReference type="NCBI Taxonomy" id="1123071"/>
    <lineage>
        <taxon>Bacteria</taxon>
        <taxon>Pseudomonadati</taxon>
        <taxon>Verrucomicrobiota</taxon>
        <taxon>Verrucomicrobiia</taxon>
        <taxon>Verrucomicrobiales</taxon>
        <taxon>Rubritaleaceae</taxon>
        <taxon>Rubritalea</taxon>
    </lineage>
</organism>
<dbReference type="InParanoid" id="A0A1M6NQZ7"/>
<protein>
    <submittedName>
        <fullName evidence="2">Tetratricopeptide repeat-containing protein</fullName>
    </submittedName>
</protein>
<dbReference type="Proteomes" id="UP000184510">
    <property type="component" value="Unassembled WGS sequence"/>
</dbReference>
<dbReference type="InterPro" id="IPR011990">
    <property type="entry name" value="TPR-like_helical_dom_sf"/>
</dbReference>